<dbReference type="Gene3D" id="3.10.350.10">
    <property type="entry name" value="LysM domain"/>
    <property type="match status" value="1"/>
</dbReference>
<sequence>MSRIDIVKESLQFQQLLHENSSTAILRDEYLIPDTHPDVQAILSVEARPLITSKEIIGSKVVIEGRLEYNALYIPRDDNMVVNSVIYNEKFTNSLDLGEDEHKIVCEVDCKVEHIDAKIMNERKIAIEGVVGLNWEVYKSTEFDFVKNIEASEGVEVLKQTESINRLVANKETELIGKSMLRVGMDKPQIGKILKSSMRLHKREAKIGEDKVYLGCYCKLNILYLGDETNEIISLEDDVYISKEEEVVGISIDMIPSVTYEIKNSDIAIEEDDLGESRIINSEFLIGAKIKVFSDENIDIIKDAYSPKFPIELRKDSYEIGAILGTQTNDSIIKDNIYLKEGDIKPERIIAASGNLIITDKKISDDRITIEGIIRANIMYRAADEEVGFSEVSADIPFTSIIDMLGAKEGMKSIVKSSLENEEASLEANTIAFKGTISITATVFYEKAKEFISDVMELEGEPPKKNASITIYIVGNDDTLWNLAKKYNCTVEELINMNQIENPDNIAVGEKLIIPGRAVFN</sequence>
<keyword evidence="3" id="KW-1185">Reference proteome</keyword>
<reference evidence="2 3" key="1">
    <citation type="submission" date="2020-08" db="EMBL/GenBank/DDBJ databases">
        <title>A Genomic Blueprint of the Chicken Gut Microbiome.</title>
        <authorList>
            <person name="Gilroy R."/>
            <person name="Ravi A."/>
            <person name="Getino M."/>
            <person name="Pursley I."/>
            <person name="Horton D.L."/>
            <person name="Alikhan N.-F."/>
            <person name="Baker D."/>
            <person name="Gharbi K."/>
            <person name="Hall N."/>
            <person name="Watson M."/>
            <person name="Adriaenssens E.M."/>
            <person name="Foster-Nyarko E."/>
            <person name="Jarju S."/>
            <person name="Secka A."/>
            <person name="Antonio M."/>
            <person name="Oren A."/>
            <person name="Chaudhuri R."/>
            <person name="La Ragione R.M."/>
            <person name="Hildebrand F."/>
            <person name="Pallen M.J."/>
        </authorList>
    </citation>
    <scope>NUCLEOTIDE SEQUENCE [LARGE SCALE GENOMIC DNA]</scope>
    <source>
        <strain evidence="2 3">Sa3CVN1</strain>
    </source>
</reference>
<dbReference type="CDD" id="cd00118">
    <property type="entry name" value="LysM"/>
    <property type="match status" value="1"/>
</dbReference>
<evidence type="ECO:0000259" key="1">
    <source>
        <dbReference type="PROSITE" id="PS51782"/>
    </source>
</evidence>
<protein>
    <submittedName>
        <fullName evidence="2">DUF3794 domain-containing protein</fullName>
    </submittedName>
</protein>
<evidence type="ECO:0000313" key="2">
    <source>
        <dbReference type="EMBL" id="MBD7912626.1"/>
    </source>
</evidence>
<dbReference type="InterPro" id="IPR018392">
    <property type="entry name" value="LysM"/>
</dbReference>
<proteinExistence type="predicted"/>
<dbReference type="RefSeq" id="WP_191769594.1">
    <property type="nucleotide sequence ID" value="NZ_JACSRA010000026.1"/>
</dbReference>
<name>A0ABR8PWQ5_9CLOT</name>
<dbReference type="PANTHER" id="PTHR33734">
    <property type="entry name" value="LYSM DOMAIN-CONTAINING GPI-ANCHORED PROTEIN 2"/>
    <property type="match status" value="1"/>
</dbReference>
<accession>A0ABR8PWQ5</accession>
<dbReference type="Pfam" id="PF01476">
    <property type="entry name" value="LysM"/>
    <property type="match status" value="1"/>
</dbReference>
<evidence type="ECO:0000313" key="3">
    <source>
        <dbReference type="Proteomes" id="UP000627781"/>
    </source>
</evidence>
<feature type="domain" description="LysM" evidence="1">
    <location>
        <begin position="470"/>
        <end position="514"/>
    </location>
</feature>
<dbReference type="Pfam" id="PF12673">
    <property type="entry name" value="SipL"/>
    <property type="match status" value="3"/>
</dbReference>
<dbReference type="Proteomes" id="UP000627781">
    <property type="component" value="Unassembled WGS sequence"/>
</dbReference>
<comment type="caution">
    <text evidence="2">The sequence shown here is derived from an EMBL/GenBank/DDBJ whole genome shotgun (WGS) entry which is preliminary data.</text>
</comment>
<dbReference type="SMART" id="SM00257">
    <property type="entry name" value="LysM"/>
    <property type="match status" value="1"/>
</dbReference>
<dbReference type="InterPro" id="IPR024300">
    <property type="entry name" value="SipL_SPOCS_dom"/>
</dbReference>
<dbReference type="SUPFAM" id="SSF54106">
    <property type="entry name" value="LysM domain"/>
    <property type="match status" value="1"/>
</dbReference>
<organism evidence="2 3">
    <name type="scientific">Clostridium cibarium</name>
    <dbReference type="NCBI Taxonomy" id="2762247"/>
    <lineage>
        <taxon>Bacteria</taxon>
        <taxon>Bacillati</taxon>
        <taxon>Bacillota</taxon>
        <taxon>Clostridia</taxon>
        <taxon>Eubacteriales</taxon>
        <taxon>Clostridiaceae</taxon>
        <taxon>Clostridium</taxon>
    </lineage>
</organism>
<gene>
    <name evidence="2" type="ORF">H9661_14825</name>
</gene>
<dbReference type="InterPro" id="IPR036779">
    <property type="entry name" value="LysM_dom_sf"/>
</dbReference>
<dbReference type="PANTHER" id="PTHR33734:SF22">
    <property type="entry name" value="MEMBRANE-BOUND LYTIC MUREIN TRANSGLYCOSYLASE D"/>
    <property type="match status" value="1"/>
</dbReference>
<dbReference type="EMBL" id="JACSRA010000026">
    <property type="protein sequence ID" value="MBD7912626.1"/>
    <property type="molecule type" value="Genomic_DNA"/>
</dbReference>
<dbReference type="PROSITE" id="PS51782">
    <property type="entry name" value="LYSM"/>
    <property type="match status" value="1"/>
</dbReference>